<name>A0A485MCV0_9ZZZZ</name>
<accession>A0A485MCV0</accession>
<reference evidence="1" key="1">
    <citation type="submission" date="2019-03" db="EMBL/GenBank/DDBJ databases">
        <authorList>
            <person name="Hao L."/>
        </authorList>
    </citation>
    <scope>NUCLEOTIDE SEQUENCE</scope>
</reference>
<dbReference type="EMBL" id="CAADRM010000159">
    <property type="protein sequence ID" value="VFU18878.1"/>
    <property type="molecule type" value="Genomic_DNA"/>
</dbReference>
<proteinExistence type="predicted"/>
<dbReference type="AlphaFoldDB" id="A0A485MCV0"/>
<evidence type="ECO:0000313" key="1">
    <source>
        <dbReference type="EMBL" id="VFU18878.1"/>
    </source>
</evidence>
<organism evidence="1">
    <name type="scientific">anaerobic digester metagenome</name>
    <dbReference type="NCBI Taxonomy" id="1263854"/>
    <lineage>
        <taxon>unclassified sequences</taxon>
        <taxon>metagenomes</taxon>
        <taxon>ecological metagenomes</taxon>
    </lineage>
</organism>
<protein>
    <submittedName>
        <fullName evidence="1">Uncharacterized protein</fullName>
    </submittedName>
</protein>
<sequence length="57" mass="6721">MTSLRVPELHRPGARLVEFLKMRPIMNDLLACEVNRRLRSYSNIHIRQISLQIFCAL</sequence>
<gene>
    <name evidence="1" type="ORF">SCFA_900007</name>
</gene>